<feature type="region of interest" description="Disordered" evidence="1">
    <location>
        <begin position="169"/>
        <end position="220"/>
    </location>
</feature>
<keyword evidence="3" id="KW-1185">Reference proteome</keyword>
<dbReference type="VEuPathDB" id="FungiDB:PYU1_G006271"/>
<dbReference type="eggNOG" id="ENOG502RWSC">
    <property type="taxonomic scope" value="Eukaryota"/>
</dbReference>
<organism evidence="2 3">
    <name type="scientific">Globisporangium ultimum (strain ATCC 200006 / CBS 805.95 / DAOM BR144)</name>
    <name type="common">Pythium ultimum</name>
    <dbReference type="NCBI Taxonomy" id="431595"/>
    <lineage>
        <taxon>Eukaryota</taxon>
        <taxon>Sar</taxon>
        <taxon>Stramenopiles</taxon>
        <taxon>Oomycota</taxon>
        <taxon>Peronosporomycetes</taxon>
        <taxon>Pythiales</taxon>
        <taxon>Pythiaceae</taxon>
        <taxon>Globisporangium</taxon>
    </lineage>
</organism>
<evidence type="ECO:0000313" key="3">
    <source>
        <dbReference type="Proteomes" id="UP000019132"/>
    </source>
</evidence>
<protein>
    <submittedName>
        <fullName evidence="2">Uncharacterized protein</fullName>
    </submittedName>
</protein>
<dbReference type="HOGENOM" id="CLU_460441_0_0_1"/>
<proteinExistence type="predicted"/>
<dbReference type="InParanoid" id="K3WMU1"/>
<dbReference type="EMBL" id="GL376625">
    <property type="status" value="NOT_ANNOTATED_CDS"/>
    <property type="molecule type" value="Genomic_DNA"/>
</dbReference>
<sequence length="593" mass="63581">MPVVPVGCNLLSTQLHALLQELAALEESHNENSILGGSSVWCPQPPPRAALSASYRSARLFLKPQRAKESTSQDLTTDESAKITRDESAEYGIFTDLEEAGMKSSTSSLETQILRLLEGYDSENANSEQHQFSNDLNEIGGDFRSDYDPDFISDDDELTLLRAYQTSDSCSEHEITSITSSGENSENSLSPPSAGEKQFSTGHDEGTEWELGCNASDGSEEVDATGIDAVHSLDPSDNSDTGSKDEVGLQDRVTHSTSAKACEVEGDLNTCDSEENIVLLEAMEDPTITAPTSESLNTSNSRTISNHPSSELRVVDEPSSSVEGDPISDVPISLNEDATQQVIPDSSSILLSASCDDTATVIEDNVTKRLGAEEEHKLKDSSALASRYAEPTQAEFFEPGTVGSNEASNIILTNQFFESAGVELVDVITHGDASTPADVCVDANNIVVASTVPISVDSPGPVFFNGGVMSSVNGEAEPDDLSGDSKLQPRNFLESLESEMSATAIDFPLPLPPTLTSDTISGNRSTPTSDEERAVDAILQTFGSSSRLDTEDAAVATEADDNEQVCLQVSEYEVDFEDGEDQEDQELYKFEDE</sequence>
<evidence type="ECO:0000256" key="1">
    <source>
        <dbReference type="SAM" id="MobiDB-lite"/>
    </source>
</evidence>
<feature type="region of interest" description="Disordered" evidence="1">
    <location>
        <begin position="289"/>
        <end position="326"/>
    </location>
</feature>
<feature type="compositionally biased region" description="Polar residues" evidence="1">
    <location>
        <begin position="176"/>
        <end position="191"/>
    </location>
</feature>
<dbReference type="Proteomes" id="UP000019132">
    <property type="component" value="Unassembled WGS sequence"/>
</dbReference>
<name>K3WMU1_GLOUD</name>
<evidence type="ECO:0000313" key="2">
    <source>
        <dbReference type="EnsemblProtists" id="PYU1_T006283"/>
    </source>
</evidence>
<reference evidence="3" key="2">
    <citation type="submission" date="2010-04" db="EMBL/GenBank/DDBJ databases">
        <authorList>
            <person name="Buell R."/>
            <person name="Hamilton J."/>
            <person name="Hostetler J."/>
        </authorList>
    </citation>
    <scope>NUCLEOTIDE SEQUENCE [LARGE SCALE GENOMIC DNA]</scope>
    <source>
        <strain evidence="3">DAOM:BR144</strain>
    </source>
</reference>
<dbReference type="EnsemblProtists" id="PYU1_T006283">
    <property type="protein sequence ID" value="PYU1_T006283"/>
    <property type="gene ID" value="PYU1_G006271"/>
</dbReference>
<feature type="compositionally biased region" description="Polar residues" evidence="1">
    <location>
        <begin position="289"/>
        <end position="309"/>
    </location>
</feature>
<accession>K3WMU1</accession>
<feature type="compositionally biased region" description="Acidic residues" evidence="1">
    <location>
        <begin position="574"/>
        <end position="585"/>
    </location>
</feature>
<dbReference type="AlphaFoldDB" id="K3WMU1"/>
<feature type="region of interest" description="Disordered" evidence="1">
    <location>
        <begin position="574"/>
        <end position="593"/>
    </location>
</feature>
<reference evidence="2" key="3">
    <citation type="submission" date="2015-02" db="UniProtKB">
        <authorList>
            <consortium name="EnsemblProtists"/>
        </authorList>
    </citation>
    <scope>IDENTIFICATION</scope>
    <source>
        <strain evidence="2">DAOM BR144</strain>
    </source>
</reference>
<reference evidence="3" key="1">
    <citation type="journal article" date="2010" name="Genome Biol.">
        <title>Genome sequence of the necrotrophic plant pathogen Pythium ultimum reveals original pathogenicity mechanisms and effector repertoire.</title>
        <authorList>
            <person name="Levesque C.A."/>
            <person name="Brouwer H."/>
            <person name="Cano L."/>
            <person name="Hamilton J.P."/>
            <person name="Holt C."/>
            <person name="Huitema E."/>
            <person name="Raffaele S."/>
            <person name="Robideau G.P."/>
            <person name="Thines M."/>
            <person name="Win J."/>
            <person name="Zerillo M.M."/>
            <person name="Beakes G.W."/>
            <person name="Boore J.L."/>
            <person name="Busam D."/>
            <person name="Dumas B."/>
            <person name="Ferriera S."/>
            <person name="Fuerstenberg S.I."/>
            <person name="Gachon C.M."/>
            <person name="Gaulin E."/>
            <person name="Govers F."/>
            <person name="Grenville-Briggs L."/>
            <person name="Horner N."/>
            <person name="Hostetler J."/>
            <person name="Jiang R.H."/>
            <person name="Johnson J."/>
            <person name="Krajaejun T."/>
            <person name="Lin H."/>
            <person name="Meijer H.J."/>
            <person name="Moore B."/>
            <person name="Morris P."/>
            <person name="Phuntmart V."/>
            <person name="Puiu D."/>
            <person name="Shetty J."/>
            <person name="Stajich J.E."/>
            <person name="Tripathy S."/>
            <person name="Wawra S."/>
            <person name="van West P."/>
            <person name="Whitty B.R."/>
            <person name="Coutinho P.M."/>
            <person name="Henrissat B."/>
            <person name="Martin F."/>
            <person name="Thomas P.D."/>
            <person name="Tyler B.M."/>
            <person name="De Vries R.P."/>
            <person name="Kamoun S."/>
            <person name="Yandell M."/>
            <person name="Tisserat N."/>
            <person name="Buell C.R."/>
        </authorList>
    </citation>
    <scope>NUCLEOTIDE SEQUENCE</scope>
    <source>
        <strain evidence="3">DAOM:BR144</strain>
    </source>
</reference>